<protein>
    <submittedName>
        <fullName evidence="2">SGNH/GDSL hydrolase family protein</fullName>
        <ecNumber evidence="2">3.1.-.-</ecNumber>
    </submittedName>
</protein>
<dbReference type="Gene3D" id="3.40.50.1110">
    <property type="entry name" value="SGNH hydrolase"/>
    <property type="match status" value="1"/>
</dbReference>
<proteinExistence type="predicted"/>
<organism evidence="2 3">
    <name type="scientific">Dyella halodurans</name>
    <dbReference type="NCBI Taxonomy" id="1920171"/>
    <lineage>
        <taxon>Bacteria</taxon>
        <taxon>Pseudomonadati</taxon>
        <taxon>Pseudomonadota</taxon>
        <taxon>Gammaproteobacteria</taxon>
        <taxon>Lysobacterales</taxon>
        <taxon>Rhodanobacteraceae</taxon>
        <taxon>Dyella</taxon>
    </lineage>
</organism>
<gene>
    <name evidence="2" type="ORF">ACFO5W_19790</name>
</gene>
<dbReference type="EC" id="3.1.-.-" evidence="2"/>
<evidence type="ECO:0000313" key="2">
    <source>
        <dbReference type="EMBL" id="MFC4528895.1"/>
    </source>
</evidence>
<dbReference type="InterPro" id="IPR036514">
    <property type="entry name" value="SGNH_hydro_sf"/>
</dbReference>
<dbReference type="SUPFAM" id="SSF52266">
    <property type="entry name" value="SGNH hydrolase"/>
    <property type="match status" value="1"/>
</dbReference>
<dbReference type="GO" id="GO:0016787">
    <property type="term" value="F:hydrolase activity"/>
    <property type="evidence" value="ECO:0007669"/>
    <property type="project" value="UniProtKB-KW"/>
</dbReference>
<keyword evidence="3" id="KW-1185">Reference proteome</keyword>
<dbReference type="RefSeq" id="WP_266152514.1">
    <property type="nucleotide sequence ID" value="NZ_CP064028.1"/>
</dbReference>
<name>A0ABV9C7U4_9GAMM</name>
<keyword evidence="2" id="KW-0378">Hydrolase</keyword>
<reference evidence="3" key="1">
    <citation type="journal article" date="2019" name="Int. J. Syst. Evol. Microbiol.">
        <title>The Global Catalogue of Microorganisms (GCM) 10K type strain sequencing project: providing services to taxonomists for standard genome sequencing and annotation.</title>
        <authorList>
            <consortium name="The Broad Institute Genomics Platform"/>
            <consortium name="The Broad Institute Genome Sequencing Center for Infectious Disease"/>
            <person name="Wu L."/>
            <person name="Ma J."/>
        </authorList>
    </citation>
    <scope>NUCLEOTIDE SEQUENCE [LARGE SCALE GENOMIC DNA]</scope>
    <source>
        <strain evidence="3">CCM 4481</strain>
    </source>
</reference>
<dbReference type="Pfam" id="PF13472">
    <property type="entry name" value="Lipase_GDSL_2"/>
    <property type="match status" value="1"/>
</dbReference>
<accession>A0ABV9C7U4</accession>
<dbReference type="InterPro" id="IPR013830">
    <property type="entry name" value="SGNH_hydro"/>
</dbReference>
<evidence type="ECO:0000313" key="3">
    <source>
        <dbReference type="Proteomes" id="UP001595961"/>
    </source>
</evidence>
<comment type="caution">
    <text evidence="2">The sequence shown here is derived from an EMBL/GenBank/DDBJ whole genome shotgun (WGS) entry which is preliminary data.</text>
</comment>
<dbReference type="CDD" id="cd01832">
    <property type="entry name" value="SGNH_hydrolase_like_1"/>
    <property type="match status" value="1"/>
</dbReference>
<feature type="domain" description="SGNH hydrolase-type esterase" evidence="1">
    <location>
        <begin position="13"/>
        <end position="190"/>
    </location>
</feature>
<dbReference type="EMBL" id="JBHSGA010000022">
    <property type="protein sequence ID" value="MFC4528895.1"/>
    <property type="molecule type" value="Genomic_DNA"/>
</dbReference>
<evidence type="ECO:0000259" key="1">
    <source>
        <dbReference type="Pfam" id="PF13472"/>
    </source>
</evidence>
<sequence length="206" mass="22853">MPEADADVLRYLALGDSYSIGEGVPEPGRWPVQLAARLRDEGIALADPTIIATTGWTTDELAAAMDSTTFAPPYELVSLLIGVNNQYRGRSADDYRNEFQRMLERAIALAGDRARHVLVLSIPDWGVTPFARQSGRNVMRIGDELDVYNAIARDEAQRRGAYWVDITDISRRHPDLLADDGLHPSAAQYTLWAQTALPVSRYILTP</sequence>
<dbReference type="Proteomes" id="UP001595961">
    <property type="component" value="Unassembled WGS sequence"/>
</dbReference>